<keyword evidence="3" id="KW-1185">Reference proteome</keyword>
<feature type="domain" description="Restriction endonuclease type IV Mrr" evidence="1">
    <location>
        <begin position="25"/>
        <end position="134"/>
    </location>
</feature>
<comment type="caution">
    <text evidence="2">The sequence shown here is derived from an EMBL/GenBank/DDBJ whole genome shotgun (WGS) entry which is preliminary data.</text>
</comment>
<dbReference type="SUPFAM" id="SSF52980">
    <property type="entry name" value="Restriction endonuclease-like"/>
    <property type="match status" value="1"/>
</dbReference>
<organism evidence="2 3">
    <name type="scientific">Pedobacter alluvionis</name>
    <dbReference type="NCBI Taxonomy" id="475253"/>
    <lineage>
        <taxon>Bacteria</taxon>
        <taxon>Pseudomonadati</taxon>
        <taxon>Bacteroidota</taxon>
        <taxon>Sphingobacteriia</taxon>
        <taxon>Sphingobacteriales</taxon>
        <taxon>Sphingobacteriaceae</taxon>
        <taxon>Pedobacter</taxon>
    </lineage>
</organism>
<evidence type="ECO:0000313" key="2">
    <source>
        <dbReference type="EMBL" id="TFB31486.1"/>
    </source>
</evidence>
<sequence length="324" mass="37989">MVYKMRKAYKYCYFYKLKRYQLKKGKEYELLIEQIYRELGDSTIIKQDDHVWGEETNSFRQIDLSIRYNVSDIELLVIVQAKDWKHPADIKVVGEFKSVIDDVKAQKGILICRSGFTKKAIEYAKKLRIDLLSAHTSINDDWSYKLSIPVINKKQIFATTSDIVLPCAGGENITVNSKGAVYKIGEKIYDYGGFLSESIGGTGNLVKSGKEIKIRIPLQNCSSNLFNNEWRDMVELNFSYTYLKTIYLKSDLKPEEYRILKSHTSEKVTHSFVNFDKLMPLIKEKEKWRRIDKSEYENFSNKTHIRMNSIEMDYFGTFNFEFFK</sequence>
<dbReference type="GO" id="GO:0004519">
    <property type="term" value="F:endonuclease activity"/>
    <property type="evidence" value="ECO:0007669"/>
    <property type="project" value="UniProtKB-KW"/>
</dbReference>
<dbReference type="Proteomes" id="UP000297429">
    <property type="component" value="Unassembled WGS sequence"/>
</dbReference>
<keyword evidence="2" id="KW-0255">Endonuclease</keyword>
<dbReference type="InterPro" id="IPR011856">
    <property type="entry name" value="tRNA_endonuc-like_dom_sf"/>
</dbReference>
<dbReference type="InterPro" id="IPR011335">
    <property type="entry name" value="Restrct_endonuc-II-like"/>
</dbReference>
<reference evidence="2 3" key="1">
    <citation type="submission" date="2019-03" db="EMBL/GenBank/DDBJ databases">
        <authorList>
            <person name="He R.-H."/>
        </authorList>
    </citation>
    <scope>NUCLEOTIDE SEQUENCE [LARGE SCALE GENOMIC DNA]</scope>
    <source>
        <strain evidence="2 3">DSM 19624</strain>
    </source>
</reference>
<dbReference type="EMBL" id="SOPX01000002">
    <property type="protein sequence ID" value="TFB31486.1"/>
    <property type="molecule type" value="Genomic_DNA"/>
</dbReference>
<accession>A0ABY2HPE1</accession>
<gene>
    <name evidence="2" type="ORF">E3V97_12900</name>
</gene>
<keyword evidence="2" id="KW-0540">Nuclease</keyword>
<proteinExistence type="predicted"/>
<dbReference type="Pfam" id="PF04471">
    <property type="entry name" value="Mrr_cat"/>
    <property type="match status" value="1"/>
</dbReference>
<name>A0ABY2HPE1_9SPHI</name>
<evidence type="ECO:0000313" key="3">
    <source>
        <dbReference type="Proteomes" id="UP000297429"/>
    </source>
</evidence>
<dbReference type="InterPro" id="IPR007560">
    <property type="entry name" value="Restrct_endonuc_IV_Mrr"/>
</dbReference>
<evidence type="ECO:0000259" key="1">
    <source>
        <dbReference type="Pfam" id="PF04471"/>
    </source>
</evidence>
<protein>
    <submittedName>
        <fullName evidence="2">Restriction endonuclease</fullName>
    </submittedName>
</protein>
<keyword evidence="2" id="KW-0378">Hydrolase</keyword>
<dbReference type="Gene3D" id="3.40.1350.10">
    <property type="match status" value="1"/>
</dbReference>